<dbReference type="Pfam" id="PF13927">
    <property type="entry name" value="Ig_3"/>
    <property type="match status" value="1"/>
</dbReference>
<dbReference type="Gene3D" id="2.60.40.10">
    <property type="entry name" value="Immunoglobulins"/>
    <property type="match status" value="6"/>
</dbReference>
<gene>
    <name evidence="8" type="primary">LOC116376701</name>
</gene>
<reference evidence="8" key="2">
    <citation type="submission" date="2025-09" db="UniProtKB">
        <authorList>
            <consortium name="Ensembl"/>
        </authorList>
    </citation>
    <scope>IDENTIFICATION</scope>
</reference>
<evidence type="ECO:0000256" key="4">
    <source>
        <dbReference type="ARBA" id="ARBA00023180"/>
    </source>
</evidence>
<evidence type="ECO:0000256" key="5">
    <source>
        <dbReference type="ARBA" id="ARBA00023319"/>
    </source>
</evidence>
<keyword evidence="9" id="KW-1185">Reference proteome</keyword>
<evidence type="ECO:0000256" key="3">
    <source>
        <dbReference type="ARBA" id="ARBA00023157"/>
    </source>
</evidence>
<dbReference type="InterPro" id="IPR003599">
    <property type="entry name" value="Ig_sub"/>
</dbReference>
<dbReference type="InterPro" id="IPR003961">
    <property type="entry name" value="FN3_dom"/>
</dbReference>
<dbReference type="SMART" id="SM00409">
    <property type="entry name" value="IG"/>
    <property type="match status" value="3"/>
</dbReference>
<dbReference type="InterPro" id="IPR052598">
    <property type="entry name" value="IgSF_CEA-related"/>
</dbReference>
<keyword evidence="2" id="KW-0677">Repeat</keyword>
<organism evidence="8 9">
    <name type="scientific">Oncorhynchus kisutch</name>
    <name type="common">Coho salmon</name>
    <name type="synonym">Salmo kisutch</name>
    <dbReference type="NCBI Taxonomy" id="8019"/>
    <lineage>
        <taxon>Eukaryota</taxon>
        <taxon>Metazoa</taxon>
        <taxon>Chordata</taxon>
        <taxon>Craniata</taxon>
        <taxon>Vertebrata</taxon>
        <taxon>Euteleostomi</taxon>
        <taxon>Actinopterygii</taxon>
        <taxon>Neopterygii</taxon>
        <taxon>Teleostei</taxon>
        <taxon>Protacanthopterygii</taxon>
        <taxon>Salmoniformes</taxon>
        <taxon>Salmonidae</taxon>
        <taxon>Salmoninae</taxon>
        <taxon>Oncorhynchus</taxon>
    </lineage>
</organism>
<dbReference type="Proteomes" id="UP000694557">
    <property type="component" value="Unassembled WGS sequence"/>
</dbReference>
<keyword evidence="5" id="KW-0393">Immunoglobulin domain</keyword>
<dbReference type="CDD" id="cd00063">
    <property type="entry name" value="FN3"/>
    <property type="match status" value="1"/>
</dbReference>
<evidence type="ECO:0000256" key="6">
    <source>
        <dbReference type="SAM" id="Phobius"/>
    </source>
</evidence>
<feature type="transmembrane region" description="Helical" evidence="6">
    <location>
        <begin position="603"/>
        <end position="631"/>
    </location>
</feature>
<dbReference type="InterPro" id="IPR003598">
    <property type="entry name" value="Ig_sub2"/>
</dbReference>
<dbReference type="InterPro" id="IPR007110">
    <property type="entry name" value="Ig-like_dom"/>
</dbReference>
<dbReference type="InterPro" id="IPR013098">
    <property type="entry name" value="Ig_I-set"/>
</dbReference>
<evidence type="ECO:0000256" key="2">
    <source>
        <dbReference type="ARBA" id="ARBA00022737"/>
    </source>
</evidence>
<keyword evidence="6" id="KW-1133">Transmembrane helix</keyword>
<dbReference type="SUPFAM" id="SSF49265">
    <property type="entry name" value="Fibronectin type III"/>
    <property type="match status" value="1"/>
</dbReference>
<accession>A0A8C7G109</accession>
<keyword evidence="3" id="KW-1015">Disulfide bond</keyword>
<keyword evidence="1" id="KW-0732">Signal</keyword>
<sequence length="746" mass="81483">MSSDQFEVHKWHIFKFILLIFMIGGVNCDLTISTLGPSLVNTTVGSNVTLVVTISGVPDPVITWKMGSLPVVTWTLGSSVAPDIAIIHRDVLKIETDGSLTFRNVSFVYSNTYTVEIVKSGFKTVSATFVLKVYDYIRNVSVNTEPADALEGAEKFTLQYSTLQGEADQWRWYFNSVEIQNNSHYTVGQKSLVIHQPNRNDTGPYTLVLTNPFSTVTFQRKITVLYGPDEPMLGASPSQAFFVSGDTLSLSCQAEGVPQPSASWMFGGQTLPVSQGGSLNLTNVQTSQGGIYTCVLVNVDTGAQRKRNLTVNVYESPTASPMCSVNAVNGNVDLQFHCRWTGGTPEALLSFPALTNATSGAGDFNLTIPASQDLNGKMVLCRANHPLRQTRCNITATGPAKFLPMVLTTVDREGKIVVTIHCNSQATPKAMVTWSKGTELLANGLQYQISVDTAQLNIHDFNTSTAQLYTYTCNCSNPLGNNGKKTQLLGPTISDSSLFPNQNGTIVTMTWEVPPTSVITGFDIQMSGPDLLTVTKNGSRRKRAIEGFRSIQQRPGSSRSTDISVLDPKSTYYFRVIPIAGRTQGEPSAVQRIGPGGLSRPQIIGLAVGIPCGLLFLLLLIGLIYLCVYCCRKKRQQNRYPVPRAVEKVVGVRLRYRTGHTFLLRSTAFSSDDKSTVSKEFQGRTSLRGNTDDGDCSVMIDRVHLGDSNVYQLALKGHGQKDWGKERSVNIIVSGERDLIAQNNIH</sequence>
<dbReference type="InterPro" id="IPR036179">
    <property type="entry name" value="Ig-like_dom_sf"/>
</dbReference>
<keyword evidence="6" id="KW-0812">Transmembrane</keyword>
<keyword evidence="6" id="KW-0472">Membrane</keyword>
<dbReference type="PANTHER" id="PTHR44337">
    <property type="entry name" value="CARCINOEMBRYONIC ANTIGEN-RELATED CELL ADHESION MOLECULE 8"/>
    <property type="match status" value="1"/>
</dbReference>
<dbReference type="PANTHER" id="PTHR44337:SF20">
    <property type="entry name" value="CARCINOEMBRYONIC ANTIGEN-RELATED CELL ADHESION MOLECULE 5-RELATED"/>
    <property type="match status" value="1"/>
</dbReference>
<dbReference type="GeneTree" id="ENSGT00940000167735"/>
<dbReference type="Ensembl" id="ENSOKIT00005038218.1">
    <property type="protein sequence ID" value="ENSOKIP00005036169.1"/>
    <property type="gene ID" value="ENSOKIG00005015491.1"/>
</dbReference>
<dbReference type="InterPro" id="IPR036116">
    <property type="entry name" value="FN3_sf"/>
</dbReference>
<dbReference type="SUPFAM" id="SSF48726">
    <property type="entry name" value="Immunoglobulin"/>
    <property type="match status" value="5"/>
</dbReference>
<proteinExistence type="predicted"/>
<evidence type="ECO:0000259" key="7">
    <source>
        <dbReference type="PROSITE" id="PS50835"/>
    </source>
</evidence>
<dbReference type="InterPro" id="IPR013783">
    <property type="entry name" value="Ig-like_fold"/>
</dbReference>
<protein>
    <submittedName>
        <fullName evidence="8">V-set and immunoglobulin domain containing 10 like</fullName>
    </submittedName>
</protein>
<evidence type="ECO:0000313" key="8">
    <source>
        <dbReference type="Ensembl" id="ENSOKIP00005036169.1"/>
    </source>
</evidence>
<feature type="domain" description="Ig-like" evidence="7">
    <location>
        <begin position="404"/>
        <end position="494"/>
    </location>
</feature>
<feature type="domain" description="Ig-like" evidence="7">
    <location>
        <begin position="231"/>
        <end position="310"/>
    </location>
</feature>
<dbReference type="PROSITE" id="PS50835">
    <property type="entry name" value="IG_LIKE"/>
    <property type="match status" value="2"/>
</dbReference>
<dbReference type="AlphaFoldDB" id="A0A8C7G109"/>
<dbReference type="Pfam" id="PF07679">
    <property type="entry name" value="I-set"/>
    <property type="match status" value="1"/>
</dbReference>
<dbReference type="SMART" id="SM00408">
    <property type="entry name" value="IGc2"/>
    <property type="match status" value="1"/>
</dbReference>
<reference evidence="8" key="1">
    <citation type="submission" date="2025-08" db="UniProtKB">
        <authorList>
            <consortium name="Ensembl"/>
        </authorList>
    </citation>
    <scope>IDENTIFICATION</scope>
</reference>
<name>A0A8C7G109_ONCKI</name>
<evidence type="ECO:0000313" key="9">
    <source>
        <dbReference type="Proteomes" id="UP000694557"/>
    </source>
</evidence>
<dbReference type="Pfam" id="PF00041">
    <property type="entry name" value="fn3"/>
    <property type="match status" value="1"/>
</dbReference>
<feature type="transmembrane region" description="Helical" evidence="6">
    <location>
        <begin position="12"/>
        <end position="32"/>
    </location>
</feature>
<evidence type="ECO:0000256" key="1">
    <source>
        <dbReference type="ARBA" id="ARBA00022729"/>
    </source>
</evidence>
<dbReference type="CDD" id="cd00096">
    <property type="entry name" value="Ig"/>
    <property type="match status" value="1"/>
</dbReference>
<keyword evidence="4" id="KW-0325">Glycoprotein</keyword>